<reference evidence="2" key="1">
    <citation type="submission" date="2022-10" db="EMBL/GenBank/DDBJ databases">
        <title>Genome assembly of Pristionchus species.</title>
        <authorList>
            <person name="Yoshida K."/>
            <person name="Sommer R.J."/>
        </authorList>
    </citation>
    <scope>NUCLEOTIDE SEQUENCE [LARGE SCALE GENOMIC DNA]</scope>
    <source>
        <strain evidence="2">RS5460</strain>
    </source>
</reference>
<feature type="non-terminal residue" evidence="1">
    <location>
        <position position="1"/>
    </location>
</feature>
<name>A0AAN5CKC5_9BILA</name>
<dbReference type="Proteomes" id="UP001328107">
    <property type="component" value="Unassembled WGS sequence"/>
</dbReference>
<sequence>TLTSRQQSSNLLQSTFSGFLCQVNQSTRKKIDQEIEEVFDATLRILRVPIPSTIIIPSKPSAAVVKRRIPPN</sequence>
<proteinExistence type="predicted"/>
<dbReference type="EMBL" id="BTRK01000004">
    <property type="protein sequence ID" value="GMR46026.1"/>
    <property type="molecule type" value="Genomic_DNA"/>
</dbReference>
<dbReference type="AlphaFoldDB" id="A0AAN5CKC5"/>
<accession>A0AAN5CKC5</accession>
<evidence type="ECO:0000313" key="2">
    <source>
        <dbReference type="Proteomes" id="UP001328107"/>
    </source>
</evidence>
<protein>
    <submittedName>
        <fullName evidence="1">Uncharacterized protein</fullName>
    </submittedName>
</protein>
<organism evidence="1 2">
    <name type="scientific">Pristionchus mayeri</name>
    <dbReference type="NCBI Taxonomy" id="1317129"/>
    <lineage>
        <taxon>Eukaryota</taxon>
        <taxon>Metazoa</taxon>
        <taxon>Ecdysozoa</taxon>
        <taxon>Nematoda</taxon>
        <taxon>Chromadorea</taxon>
        <taxon>Rhabditida</taxon>
        <taxon>Rhabditina</taxon>
        <taxon>Diplogasteromorpha</taxon>
        <taxon>Diplogasteroidea</taxon>
        <taxon>Neodiplogasteridae</taxon>
        <taxon>Pristionchus</taxon>
    </lineage>
</organism>
<feature type="non-terminal residue" evidence="1">
    <location>
        <position position="72"/>
    </location>
</feature>
<keyword evidence="2" id="KW-1185">Reference proteome</keyword>
<gene>
    <name evidence="1" type="ORF">PMAYCL1PPCAC_16221</name>
</gene>
<comment type="caution">
    <text evidence="1">The sequence shown here is derived from an EMBL/GenBank/DDBJ whole genome shotgun (WGS) entry which is preliminary data.</text>
</comment>
<evidence type="ECO:0000313" key="1">
    <source>
        <dbReference type="EMBL" id="GMR46026.1"/>
    </source>
</evidence>